<keyword evidence="4" id="KW-1003">Cell membrane</keyword>
<dbReference type="EMBL" id="QKOX01000013">
    <property type="protein sequence ID" value="RWT22228.1"/>
    <property type="molecule type" value="Genomic_DNA"/>
</dbReference>
<dbReference type="AlphaFoldDB" id="A0A443VLX6"/>
<keyword evidence="11 13" id="KW-0472">Membrane</keyword>
<protein>
    <submittedName>
        <fullName evidence="15">Cytochrome b561</fullName>
    </submittedName>
</protein>
<evidence type="ECO:0000256" key="2">
    <source>
        <dbReference type="ARBA" id="ARBA00004651"/>
    </source>
</evidence>
<comment type="subcellular location">
    <subcellularLocation>
        <location evidence="2">Cell membrane</location>
        <topology evidence="2">Multi-pass membrane protein</topology>
    </subcellularLocation>
</comment>
<evidence type="ECO:0000256" key="9">
    <source>
        <dbReference type="ARBA" id="ARBA00022989"/>
    </source>
</evidence>
<evidence type="ECO:0000259" key="14">
    <source>
        <dbReference type="Pfam" id="PF01292"/>
    </source>
</evidence>
<dbReference type="GO" id="GO:0046872">
    <property type="term" value="F:metal ion binding"/>
    <property type="evidence" value="ECO:0007669"/>
    <property type="project" value="UniProtKB-KW"/>
</dbReference>
<feature type="transmembrane region" description="Helical" evidence="13">
    <location>
        <begin position="40"/>
        <end position="59"/>
    </location>
</feature>
<sequence>MKKYSGSQIALHWLLLLLIVITYAAMEFKGIFPKNSPGRYWMATAHYSCGVSVFILMLVRMVVRLFSPQPPVVPALSLWQKLSASLMHFILYCLFIILPALGVLSLYFGQKEWSFIFINMPISAVKNSLLQSSLKDVHEFLANTGYFIVGLHAAAALMHHYIWRDNTLLRMMPGKHRD</sequence>
<evidence type="ECO:0000256" key="12">
    <source>
        <dbReference type="ARBA" id="ARBA00037975"/>
    </source>
</evidence>
<comment type="similarity">
    <text evidence="12">Belongs to the cytochrome b561 family.</text>
</comment>
<evidence type="ECO:0000256" key="7">
    <source>
        <dbReference type="ARBA" id="ARBA00022723"/>
    </source>
</evidence>
<feature type="transmembrane region" description="Helical" evidence="13">
    <location>
        <begin position="140"/>
        <end position="163"/>
    </location>
</feature>
<feature type="domain" description="Cytochrome b561 bacterial/Ni-hydrogenase" evidence="14">
    <location>
        <begin position="4"/>
        <end position="174"/>
    </location>
</feature>
<reference evidence="15 16" key="1">
    <citation type="submission" date="2018-06" db="EMBL/GenBank/DDBJ databases">
        <title>Carbapenemase-producing Enterobacteriaceae present in wastewater treatment plant effluent and nearby surface waters in the US.</title>
        <authorList>
            <person name="Mathys D.A."/>
            <person name="Mollenkopf D.F."/>
            <person name="Feicht S.M."/>
            <person name="Adams R.J."/>
            <person name="Albers A.L."/>
            <person name="Stuever D.M."/>
            <person name="Daniels J.B."/>
            <person name="Wittum T.E."/>
        </authorList>
    </citation>
    <scope>NUCLEOTIDE SEQUENCE [LARGE SCALE GENOMIC DNA]</scope>
    <source>
        <strain evidence="15 16">GEO_47_Down_B</strain>
    </source>
</reference>
<evidence type="ECO:0000256" key="1">
    <source>
        <dbReference type="ARBA" id="ARBA00001970"/>
    </source>
</evidence>
<dbReference type="SUPFAM" id="SSF81342">
    <property type="entry name" value="Transmembrane di-heme cytochromes"/>
    <property type="match status" value="1"/>
</dbReference>
<feature type="transmembrane region" description="Helical" evidence="13">
    <location>
        <begin position="89"/>
        <end position="108"/>
    </location>
</feature>
<dbReference type="InterPro" id="IPR011577">
    <property type="entry name" value="Cyt_b561_bac/Ni-Hgenase"/>
</dbReference>
<evidence type="ECO:0000256" key="10">
    <source>
        <dbReference type="ARBA" id="ARBA00023004"/>
    </source>
</evidence>
<keyword evidence="8" id="KW-0249">Electron transport</keyword>
<dbReference type="Proteomes" id="UP000288843">
    <property type="component" value="Unassembled WGS sequence"/>
</dbReference>
<keyword evidence="7" id="KW-0479">Metal-binding</keyword>
<keyword evidence="9 13" id="KW-1133">Transmembrane helix</keyword>
<evidence type="ECO:0000256" key="5">
    <source>
        <dbReference type="ARBA" id="ARBA00022617"/>
    </source>
</evidence>
<proteinExistence type="inferred from homology"/>
<dbReference type="RefSeq" id="WP_128319851.1">
    <property type="nucleotide sequence ID" value="NZ_JAUBKS010000002.1"/>
</dbReference>
<name>A0A443VLX6_RAOPL</name>
<keyword evidence="6 13" id="KW-0812">Transmembrane</keyword>
<accession>A0A443VLX6</accession>
<comment type="cofactor">
    <cofactor evidence="1">
        <name>heme b</name>
        <dbReference type="ChEBI" id="CHEBI:60344"/>
    </cofactor>
</comment>
<dbReference type="GO" id="GO:0022904">
    <property type="term" value="P:respiratory electron transport chain"/>
    <property type="evidence" value="ECO:0007669"/>
    <property type="project" value="InterPro"/>
</dbReference>
<dbReference type="GO" id="GO:0005886">
    <property type="term" value="C:plasma membrane"/>
    <property type="evidence" value="ECO:0007669"/>
    <property type="project" value="UniProtKB-SubCell"/>
</dbReference>
<evidence type="ECO:0000256" key="8">
    <source>
        <dbReference type="ARBA" id="ARBA00022982"/>
    </source>
</evidence>
<dbReference type="GO" id="GO:0020037">
    <property type="term" value="F:heme binding"/>
    <property type="evidence" value="ECO:0007669"/>
    <property type="project" value="TreeGrafter"/>
</dbReference>
<dbReference type="GO" id="GO:0009055">
    <property type="term" value="F:electron transfer activity"/>
    <property type="evidence" value="ECO:0007669"/>
    <property type="project" value="InterPro"/>
</dbReference>
<dbReference type="Pfam" id="PF01292">
    <property type="entry name" value="Ni_hydr_CYTB"/>
    <property type="match status" value="1"/>
</dbReference>
<evidence type="ECO:0000256" key="4">
    <source>
        <dbReference type="ARBA" id="ARBA00022475"/>
    </source>
</evidence>
<evidence type="ECO:0000313" key="15">
    <source>
        <dbReference type="EMBL" id="RWT22228.1"/>
    </source>
</evidence>
<organism evidence="15 16">
    <name type="scientific">Raoultella planticola</name>
    <name type="common">Klebsiella planticola</name>
    <dbReference type="NCBI Taxonomy" id="575"/>
    <lineage>
        <taxon>Bacteria</taxon>
        <taxon>Pseudomonadati</taxon>
        <taxon>Pseudomonadota</taxon>
        <taxon>Gammaproteobacteria</taxon>
        <taxon>Enterobacterales</taxon>
        <taxon>Enterobacteriaceae</taxon>
        <taxon>Klebsiella/Raoultella group</taxon>
        <taxon>Raoultella</taxon>
    </lineage>
</organism>
<dbReference type="PANTHER" id="PTHR30529">
    <property type="entry name" value="CYTOCHROME B561"/>
    <property type="match status" value="1"/>
</dbReference>
<evidence type="ECO:0000256" key="11">
    <source>
        <dbReference type="ARBA" id="ARBA00023136"/>
    </source>
</evidence>
<comment type="caution">
    <text evidence="15">The sequence shown here is derived from an EMBL/GenBank/DDBJ whole genome shotgun (WGS) entry which is preliminary data.</text>
</comment>
<dbReference type="NCBIfam" id="NF008566">
    <property type="entry name" value="PRK11513.1"/>
    <property type="match status" value="1"/>
</dbReference>
<evidence type="ECO:0000256" key="3">
    <source>
        <dbReference type="ARBA" id="ARBA00022448"/>
    </source>
</evidence>
<evidence type="ECO:0000256" key="13">
    <source>
        <dbReference type="SAM" id="Phobius"/>
    </source>
</evidence>
<keyword evidence="10" id="KW-0408">Iron</keyword>
<evidence type="ECO:0000313" key="16">
    <source>
        <dbReference type="Proteomes" id="UP000288843"/>
    </source>
</evidence>
<evidence type="ECO:0000256" key="6">
    <source>
        <dbReference type="ARBA" id="ARBA00022692"/>
    </source>
</evidence>
<dbReference type="PANTHER" id="PTHR30529:SF3">
    <property type="entry name" value="CYTOCHROME B561 HOMOLOG 1"/>
    <property type="match status" value="1"/>
</dbReference>
<dbReference type="InterPro" id="IPR016174">
    <property type="entry name" value="Di-haem_cyt_TM"/>
</dbReference>
<keyword evidence="5" id="KW-0349">Heme</keyword>
<gene>
    <name evidence="15" type="ORF">DN603_14480</name>
</gene>
<dbReference type="InterPro" id="IPR052168">
    <property type="entry name" value="Cytochrome_b561_oxidase"/>
</dbReference>
<keyword evidence="3" id="KW-0813">Transport</keyword>